<protein>
    <submittedName>
        <fullName evidence="1">Uncharacterized protein</fullName>
    </submittedName>
</protein>
<dbReference type="OrthoDB" id="9878545at2"/>
<dbReference type="RefSeq" id="WP_148354509.1">
    <property type="nucleotide sequence ID" value="NZ_JBHSBF010000032.1"/>
</dbReference>
<evidence type="ECO:0000313" key="1">
    <source>
        <dbReference type="EMBL" id="TYC08889.1"/>
    </source>
</evidence>
<keyword evidence="2" id="KW-1185">Reference proteome</keyword>
<organism evidence="1 2">
    <name type="scientific">Actinomadura syzygii</name>
    <dbReference type="NCBI Taxonomy" id="1427538"/>
    <lineage>
        <taxon>Bacteria</taxon>
        <taxon>Bacillati</taxon>
        <taxon>Actinomycetota</taxon>
        <taxon>Actinomycetes</taxon>
        <taxon>Streptosporangiales</taxon>
        <taxon>Thermomonosporaceae</taxon>
        <taxon>Actinomadura</taxon>
    </lineage>
</organism>
<evidence type="ECO:0000313" key="2">
    <source>
        <dbReference type="Proteomes" id="UP000322634"/>
    </source>
</evidence>
<name>A0A5D0TVJ4_9ACTN</name>
<reference evidence="1 2" key="1">
    <citation type="submission" date="2019-08" db="EMBL/GenBank/DDBJ databases">
        <title>Actinomadura sp. nov. CYP1-5 isolated from mountain soil.</title>
        <authorList>
            <person name="Songsumanus A."/>
            <person name="Kuncharoen N."/>
            <person name="Kudo T."/>
            <person name="Yuki M."/>
            <person name="Igarashi Y."/>
            <person name="Tanasupawat S."/>
        </authorList>
    </citation>
    <scope>NUCLEOTIDE SEQUENCE [LARGE SCALE GENOMIC DNA]</scope>
    <source>
        <strain evidence="1 2">GKU157</strain>
    </source>
</reference>
<accession>A0A5D0TVJ4</accession>
<proteinExistence type="predicted"/>
<dbReference type="EMBL" id="VSFF01000015">
    <property type="protein sequence ID" value="TYC08889.1"/>
    <property type="molecule type" value="Genomic_DNA"/>
</dbReference>
<dbReference type="Proteomes" id="UP000322634">
    <property type="component" value="Unassembled WGS sequence"/>
</dbReference>
<comment type="caution">
    <text evidence="1">The sequence shown here is derived from an EMBL/GenBank/DDBJ whole genome shotgun (WGS) entry which is preliminary data.</text>
</comment>
<gene>
    <name evidence="1" type="ORF">FXF65_35745</name>
</gene>
<dbReference type="AlphaFoldDB" id="A0A5D0TVJ4"/>
<sequence length="188" mass="20746">MKESPLSPLINTAKGYLQQARESLDADRRPDLAIAYGLDLLGRVLSEAQKELAEGDMAEVAVVYDALAGQVAEVFGMSVPEAFRALAELCDDSSARLLVAGQPAPDAAQLALLRSGLVWITVTYQVPRGRRCRRSAEIVYRARDGAPVSRKVTQEFGWEDLPDRSRERILTGDARTVRYQLYPAKPRT</sequence>